<dbReference type="PIRSF" id="PIRSF002825">
    <property type="entry name" value="CfbpA"/>
    <property type="match status" value="1"/>
</dbReference>
<accession>A0ABD5NLC8</accession>
<dbReference type="Pfam" id="PF13416">
    <property type="entry name" value="SBP_bac_8"/>
    <property type="match status" value="1"/>
</dbReference>
<evidence type="ECO:0000256" key="2">
    <source>
        <dbReference type="SAM" id="MobiDB-lite"/>
    </source>
</evidence>
<reference evidence="3 4" key="1">
    <citation type="journal article" date="2019" name="Int. J. Syst. Evol. Microbiol.">
        <title>The Global Catalogue of Microorganisms (GCM) 10K type strain sequencing project: providing services to taxonomists for standard genome sequencing and annotation.</title>
        <authorList>
            <consortium name="The Broad Institute Genomics Platform"/>
            <consortium name="The Broad Institute Genome Sequencing Center for Infectious Disease"/>
            <person name="Wu L."/>
            <person name="Ma J."/>
        </authorList>
    </citation>
    <scope>NUCLEOTIDE SEQUENCE [LARGE SCALE GENOMIC DNA]</scope>
    <source>
        <strain evidence="3 4">IBRC-M 10256</strain>
    </source>
</reference>
<dbReference type="SUPFAM" id="SSF53850">
    <property type="entry name" value="Periplasmic binding protein-like II"/>
    <property type="match status" value="1"/>
</dbReference>
<feature type="compositionally biased region" description="Acidic residues" evidence="2">
    <location>
        <begin position="34"/>
        <end position="44"/>
    </location>
</feature>
<dbReference type="PANTHER" id="PTHR30006">
    <property type="entry name" value="THIAMINE-BINDING PERIPLASMIC PROTEIN-RELATED"/>
    <property type="match status" value="1"/>
</dbReference>
<gene>
    <name evidence="3" type="ORF">ACFOUR_04275</name>
</gene>
<dbReference type="EMBL" id="JBHSAQ010000002">
    <property type="protein sequence ID" value="MFC3957590.1"/>
    <property type="molecule type" value="Genomic_DNA"/>
</dbReference>
<dbReference type="RefSeq" id="WP_256533817.1">
    <property type="nucleotide sequence ID" value="NZ_CP101824.1"/>
</dbReference>
<comment type="caution">
    <text evidence="3">The sequence shown here is derived from an EMBL/GenBank/DDBJ whole genome shotgun (WGS) entry which is preliminary data.</text>
</comment>
<dbReference type="AlphaFoldDB" id="A0ABD5NLC8"/>
<keyword evidence="4" id="KW-1185">Reference proteome</keyword>
<evidence type="ECO:0000313" key="3">
    <source>
        <dbReference type="EMBL" id="MFC3957590.1"/>
    </source>
</evidence>
<evidence type="ECO:0000256" key="1">
    <source>
        <dbReference type="ARBA" id="ARBA00022729"/>
    </source>
</evidence>
<proteinExistence type="predicted"/>
<dbReference type="PROSITE" id="PS51257">
    <property type="entry name" value="PROKAR_LIPOPROTEIN"/>
    <property type="match status" value="1"/>
</dbReference>
<dbReference type="Proteomes" id="UP001595846">
    <property type="component" value="Unassembled WGS sequence"/>
</dbReference>
<sequence length="376" mass="39668">MTQQRRYGGRRTFLASSAALGSVGLAGCGGLIGDPDDGDDDGDDFFGQIGSGRGFPEPGGTPMDDLPDLAGELVLYNARGQALVGELLSHLESRYDDFTVEENPGGSADLVNLILEEGSATPADVFFTVNSGALGTLADEGRTRSLSSDVTGMVANETFATDDWVGTSGRARTIPYNTDAYDESEIPDSIDAFAGDFDGQLGWAPSYGSFQGFVTSMRILDGDEATKAWLEGVLDSGVQEYSYESEVTRAVASGEIDAGFANHYYIQRHLAGNPDAPVSTAFTDGDAGATFDVAGATVIDQSDQPELAENFVRHLLSGEAQAYFAGRTYEYPVIEGVDPVGELPSADELNTPDVDPTQLSDVEGTIELMRDAGVPV</sequence>
<evidence type="ECO:0000313" key="4">
    <source>
        <dbReference type="Proteomes" id="UP001595846"/>
    </source>
</evidence>
<dbReference type="InterPro" id="IPR026045">
    <property type="entry name" value="Ferric-bd"/>
</dbReference>
<protein>
    <submittedName>
        <fullName evidence="3">Extracellular solute-binding protein</fullName>
    </submittedName>
</protein>
<name>A0ABD5NLC8_9EURY</name>
<dbReference type="InterPro" id="IPR006059">
    <property type="entry name" value="SBP"/>
</dbReference>
<dbReference type="PANTHER" id="PTHR30006:SF24">
    <property type="entry name" value="SLL0237 PROTEIN"/>
    <property type="match status" value="1"/>
</dbReference>
<organism evidence="3 4">
    <name type="scientific">Halovivax cerinus</name>
    <dbReference type="NCBI Taxonomy" id="1487865"/>
    <lineage>
        <taxon>Archaea</taxon>
        <taxon>Methanobacteriati</taxon>
        <taxon>Methanobacteriota</taxon>
        <taxon>Stenosarchaea group</taxon>
        <taxon>Halobacteria</taxon>
        <taxon>Halobacteriales</taxon>
        <taxon>Natrialbaceae</taxon>
        <taxon>Halovivax</taxon>
    </lineage>
</organism>
<dbReference type="Gene3D" id="3.40.190.10">
    <property type="entry name" value="Periplasmic binding protein-like II"/>
    <property type="match status" value="2"/>
</dbReference>
<keyword evidence="1" id="KW-0732">Signal</keyword>
<dbReference type="GeneID" id="73902958"/>
<feature type="region of interest" description="Disordered" evidence="2">
    <location>
        <begin position="32"/>
        <end position="63"/>
    </location>
</feature>